<keyword evidence="1" id="KW-0472">Membrane</keyword>
<keyword evidence="1" id="KW-1133">Transmembrane helix</keyword>
<dbReference type="Proteomes" id="UP001500842">
    <property type="component" value="Unassembled WGS sequence"/>
</dbReference>
<comment type="caution">
    <text evidence="2">The sequence shown here is derived from an EMBL/GenBank/DDBJ whole genome shotgun (WGS) entry which is preliminary data.</text>
</comment>
<evidence type="ECO:0000313" key="2">
    <source>
        <dbReference type="EMBL" id="GAA1536566.1"/>
    </source>
</evidence>
<keyword evidence="3" id="KW-1185">Reference proteome</keyword>
<proteinExistence type="predicted"/>
<reference evidence="2 3" key="1">
    <citation type="journal article" date="2019" name="Int. J. Syst. Evol. Microbiol.">
        <title>The Global Catalogue of Microorganisms (GCM) 10K type strain sequencing project: providing services to taxonomists for standard genome sequencing and annotation.</title>
        <authorList>
            <consortium name="The Broad Institute Genomics Platform"/>
            <consortium name="The Broad Institute Genome Sequencing Center for Infectious Disease"/>
            <person name="Wu L."/>
            <person name="Ma J."/>
        </authorList>
    </citation>
    <scope>NUCLEOTIDE SEQUENCE [LARGE SCALE GENOMIC DNA]</scope>
    <source>
        <strain evidence="2 3">JCM 14942</strain>
    </source>
</reference>
<name>A0ABN2BBZ4_9ACTN</name>
<dbReference type="RefSeq" id="WP_141007606.1">
    <property type="nucleotide sequence ID" value="NZ_BAAAOR010000030.1"/>
</dbReference>
<organism evidence="2 3">
    <name type="scientific">Nocardioides humi</name>
    <dbReference type="NCBI Taxonomy" id="449461"/>
    <lineage>
        <taxon>Bacteria</taxon>
        <taxon>Bacillati</taxon>
        <taxon>Actinomycetota</taxon>
        <taxon>Actinomycetes</taxon>
        <taxon>Propionibacteriales</taxon>
        <taxon>Nocardioidaceae</taxon>
        <taxon>Nocardioides</taxon>
    </lineage>
</organism>
<dbReference type="EMBL" id="BAAAOR010000030">
    <property type="protein sequence ID" value="GAA1536566.1"/>
    <property type="molecule type" value="Genomic_DNA"/>
</dbReference>
<feature type="transmembrane region" description="Helical" evidence="1">
    <location>
        <begin position="6"/>
        <end position="28"/>
    </location>
</feature>
<sequence length="232" mass="25548">MAVVPLALLGLLGLVFAAVVVLIVVAAVEAQKRAAERRQGLAAIAHQREWEYRAEDPGLVDRFAGGPFGRGHGRRASNVLLGRYDGRPFTAFDYTFTTGSGDDRRQHAYSVVALNLGVRAPDLAVGPTSTLRRWVDSLTGRDIEIGDPEFDHHFTVHSPSPEFAADVLLSEVRDVMRHHPQVSWRIAGDSLLVIRAGTHTPAEVDAKLHMMDALLDRVPSPVWDRLRGEQPR</sequence>
<evidence type="ECO:0008006" key="4">
    <source>
        <dbReference type="Google" id="ProtNLM"/>
    </source>
</evidence>
<accession>A0ABN2BBZ4</accession>
<protein>
    <recommendedName>
        <fullName evidence="4">Secreted protein</fullName>
    </recommendedName>
</protein>
<evidence type="ECO:0000313" key="3">
    <source>
        <dbReference type="Proteomes" id="UP001500842"/>
    </source>
</evidence>
<keyword evidence="1" id="KW-0812">Transmembrane</keyword>
<gene>
    <name evidence="2" type="ORF">GCM10009788_44200</name>
</gene>
<evidence type="ECO:0000256" key="1">
    <source>
        <dbReference type="SAM" id="Phobius"/>
    </source>
</evidence>